<dbReference type="Gene3D" id="1.20.1070.10">
    <property type="entry name" value="Rhodopsin 7-helix transmembrane proteins"/>
    <property type="match status" value="1"/>
</dbReference>
<evidence type="ECO:0000256" key="2">
    <source>
        <dbReference type="ARBA" id="ARBA00022475"/>
    </source>
</evidence>
<dbReference type="PANTHER" id="PTHR24229:SF40">
    <property type="entry name" value="ALLATOSTATIN C RECEPTOR 1-RELATED"/>
    <property type="match status" value="1"/>
</dbReference>
<keyword evidence="7" id="KW-0675">Receptor</keyword>
<dbReference type="PRINTS" id="PR00237">
    <property type="entry name" value="GPCRRHODOPSN"/>
</dbReference>
<keyword evidence="8" id="KW-0325">Glycoprotein</keyword>
<evidence type="ECO:0000256" key="1">
    <source>
        <dbReference type="ARBA" id="ARBA00004651"/>
    </source>
</evidence>
<dbReference type="Pfam" id="PF00001">
    <property type="entry name" value="7tm_1"/>
    <property type="match status" value="1"/>
</dbReference>
<keyword evidence="12" id="KW-1185">Reference proteome</keyword>
<keyword evidence="5" id="KW-0297">G-protein coupled receptor</keyword>
<proteinExistence type="predicted"/>
<evidence type="ECO:0000313" key="13">
    <source>
        <dbReference type="RefSeq" id="XP_002739035.1"/>
    </source>
</evidence>
<dbReference type="PRINTS" id="PR01783">
    <property type="entry name" value="MCHRECEPTOR"/>
</dbReference>
<sequence>MVYLDTTDTMWQNATEFLSFSIENVSSLELSSSGYYENMNASEFNPRNVTSEATTCVPFNNTAESNITLTRPMTNATDSMYDPFPDWWEQLDSQFQLILPVMYSIIFVFGFVGNLLVILVLLRFSSMKTLPNIYILNLSIADFLFMLTIPFLAYQQVMGTWIFGAAMCKIVMAFDGMNQFTGVFLLTAMSLDRYVAFVHPMKSLRIRTVRTTRIICVTAWLLSTLICLPLWLYTETFLLGDDIVCYLKWPEDERVPVTFLIYACVLGYAVPLIIIAGCYCVIYRHVIAKDKPESSRNDANRKGSRRVAILVIVAVVAFAVCWFPFYALQLYYAFFLDGFPSKVSVIFNYSSICLSYANSAINPIIYTFVGRSFKENILRLLRCQGRSTNRSESIFISSTPGQKRQEPTVYQPDFKYNPRSIGITVPHWYYRRVR</sequence>
<feature type="transmembrane region" description="Helical" evidence="10">
    <location>
        <begin position="97"/>
        <end position="122"/>
    </location>
</feature>
<protein>
    <submittedName>
        <fullName evidence="13">Somatostatin receptor type 5-like</fullName>
    </submittedName>
</protein>
<organism evidence="12 13">
    <name type="scientific">Saccoglossus kowalevskii</name>
    <name type="common">Acorn worm</name>
    <dbReference type="NCBI Taxonomy" id="10224"/>
    <lineage>
        <taxon>Eukaryota</taxon>
        <taxon>Metazoa</taxon>
        <taxon>Hemichordata</taxon>
        <taxon>Enteropneusta</taxon>
        <taxon>Harrimaniidae</taxon>
        <taxon>Saccoglossus</taxon>
    </lineage>
</organism>
<evidence type="ECO:0000256" key="4">
    <source>
        <dbReference type="ARBA" id="ARBA00022989"/>
    </source>
</evidence>
<dbReference type="PROSITE" id="PS50262">
    <property type="entry name" value="G_PROTEIN_RECEP_F1_2"/>
    <property type="match status" value="1"/>
</dbReference>
<gene>
    <name evidence="13" type="primary">LOC100368298</name>
</gene>
<feature type="transmembrane region" description="Helical" evidence="10">
    <location>
        <begin position="160"/>
        <end position="191"/>
    </location>
</feature>
<evidence type="ECO:0000259" key="11">
    <source>
        <dbReference type="PROSITE" id="PS50262"/>
    </source>
</evidence>
<reference evidence="13" key="1">
    <citation type="submission" date="2025-08" db="UniProtKB">
        <authorList>
            <consortium name="RefSeq"/>
        </authorList>
    </citation>
    <scope>IDENTIFICATION</scope>
    <source>
        <tissue evidence="13">Testes</tissue>
    </source>
</reference>
<dbReference type="SUPFAM" id="SSF81321">
    <property type="entry name" value="Family A G protein-coupled receptor-like"/>
    <property type="match status" value="1"/>
</dbReference>
<keyword evidence="2" id="KW-1003">Cell membrane</keyword>
<accession>A0ABM0GWR7</accession>
<keyword evidence="4 10" id="KW-1133">Transmembrane helix</keyword>
<evidence type="ECO:0000256" key="7">
    <source>
        <dbReference type="ARBA" id="ARBA00023170"/>
    </source>
</evidence>
<keyword evidence="6 10" id="KW-0472">Membrane</keyword>
<feature type="transmembrane region" description="Helical" evidence="10">
    <location>
        <begin position="259"/>
        <end position="286"/>
    </location>
</feature>
<dbReference type="RefSeq" id="XP_002739035.1">
    <property type="nucleotide sequence ID" value="XM_002738989.1"/>
</dbReference>
<dbReference type="SMART" id="SM01381">
    <property type="entry name" value="7TM_GPCR_Srsx"/>
    <property type="match status" value="1"/>
</dbReference>
<feature type="transmembrane region" description="Helical" evidence="10">
    <location>
        <begin position="212"/>
        <end position="232"/>
    </location>
</feature>
<keyword evidence="3 10" id="KW-0812">Transmembrane</keyword>
<dbReference type="InterPro" id="IPR000276">
    <property type="entry name" value="GPCR_Rhodpsn"/>
</dbReference>
<name>A0ABM0GWR7_SACKO</name>
<feature type="transmembrane region" description="Helical" evidence="10">
    <location>
        <begin position="346"/>
        <end position="369"/>
    </location>
</feature>
<dbReference type="InterPro" id="IPR008361">
    <property type="entry name" value="MCH_rcpt"/>
</dbReference>
<evidence type="ECO:0000256" key="5">
    <source>
        <dbReference type="ARBA" id="ARBA00023040"/>
    </source>
</evidence>
<evidence type="ECO:0000256" key="10">
    <source>
        <dbReference type="SAM" id="Phobius"/>
    </source>
</evidence>
<evidence type="ECO:0000256" key="3">
    <source>
        <dbReference type="ARBA" id="ARBA00022692"/>
    </source>
</evidence>
<dbReference type="InterPro" id="IPR017452">
    <property type="entry name" value="GPCR_Rhodpsn_7TM"/>
</dbReference>
<feature type="domain" description="G-protein coupled receptors family 1 profile" evidence="11">
    <location>
        <begin position="113"/>
        <end position="366"/>
    </location>
</feature>
<dbReference type="Proteomes" id="UP000694865">
    <property type="component" value="Unplaced"/>
</dbReference>
<evidence type="ECO:0000256" key="9">
    <source>
        <dbReference type="ARBA" id="ARBA00023224"/>
    </source>
</evidence>
<comment type="subcellular location">
    <subcellularLocation>
        <location evidence="1">Cell membrane</location>
        <topology evidence="1">Multi-pass membrane protein</topology>
    </subcellularLocation>
</comment>
<feature type="transmembrane region" description="Helical" evidence="10">
    <location>
        <begin position="307"/>
        <end position="334"/>
    </location>
</feature>
<dbReference type="GeneID" id="100368298"/>
<dbReference type="PANTHER" id="PTHR24229">
    <property type="entry name" value="NEUROPEPTIDES RECEPTOR"/>
    <property type="match status" value="1"/>
</dbReference>
<evidence type="ECO:0000256" key="6">
    <source>
        <dbReference type="ARBA" id="ARBA00023136"/>
    </source>
</evidence>
<evidence type="ECO:0000256" key="8">
    <source>
        <dbReference type="ARBA" id="ARBA00023180"/>
    </source>
</evidence>
<keyword evidence="9" id="KW-0807">Transducer</keyword>
<evidence type="ECO:0000313" key="12">
    <source>
        <dbReference type="Proteomes" id="UP000694865"/>
    </source>
</evidence>
<feature type="transmembrane region" description="Helical" evidence="10">
    <location>
        <begin position="134"/>
        <end position="154"/>
    </location>
</feature>